<dbReference type="AlphaFoldDB" id="A0ABD4ZZ30"/>
<keyword evidence="4" id="KW-0547">Nucleotide-binding</keyword>
<dbReference type="InterPro" id="IPR014001">
    <property type="entry name" value="Helicase_ATP-bd"/>
</dbReference>
<gene>
    <name evidence="4" type="ORF">Q4436_01285</name>
</gene>
<sequence>MQLRDYQKKLINGLRNSMANGHKNIMVQSPAGSGKSITMAEIAKRITQHEMNVLFVVHRRELVKQIKSTFVKWGVNMNFCEIYMVQTATRKLEKLIKPEYIFVDEAHHSLAKTYKRIFDYFPVAHVIGFTATPIRLSGKGFREVYDDLIIGPKISWLIKNHYLAPYTYYSVNLIDQKQLKRSSTGDYTRQSMENAGKNIIYGDVINAYKKLANNSKAIVYSYSVQSCKQVAEEFNKNHISAQEVDGKTDKDTRKKAMHDFRTGKIKVLVNAELYGEGVDVPDCQTVIMLRPTQSLSLFIQQSMRCMRYKPSKKSIIIDQVANYTRFGLPDFDRDWTLEDRSKHPQREGGSDGPAIKTCPECFGVILASCHECPLCGHSFEAEFRKLAQDRRAELEKINLNAKELRERKKKEQELLLRDPSTFTTFKELAIYGKATGKKPGWAWHMAKAKGLVK</sequence>
<evidence type="ECO:0000313" key="5">
    <source>
        <dbReference type="Proteomes" id="UP001169713"/>
    </source>
</evidence>
<dbReference type="PROSITE" id="PS51192">
    <property type="entry name" value="HELICASE_ATP_BIND_1"/>
    <property type="match status" value="1"/>
</dbReference>
<keyword evidence="4" id="KW-0378">Hydrolase</keyword>
<keyword evidence="1" id="KW-0175">Coiled coil</keyword>
<dbReference type="RefSeq" id="WP_285050820.1">
    <property type="nucleotide sequence ID" value="NZ_JASOVZ010000001.1"/>
</dbReference>
<dbReference type="Pfam" id="PF04851">
    <property type="entry name" value="ResIII"/>
    <property type="match status" value="1"/>
</dbReference>
<proteinExistence type="predicted"/>
<dbReference type="Gene3D" id="3.40.50.300">
    <property type="entry name" value="P-loop containing nucleotide triphosphate hydrolases"/>
    <property type="match status" value="2"/>
</dbReference>
<accession>A0ABD4ZZ30</accession>
<feature type="domain" description="Helicase C-terminal" evidence="3">
    <location>
        <begin position="203"/>
        <end position="348"/>
    </location>
</feature>
<feature type="domain" description="Helicase ATP-binding" evidence="2">
    <location>
        <begin position="16"/>
        <end position="151"/>
    </location>
</feature>
<name>A0ABD4ZZ30_9LACO</name>
<dbReference type="Proteomes" id="UP001169713">
    <property type="component" value="Unassembled WGS sequence"/>
</dbReference>
<dbReference type="Pfam" id="PF00271">
    <property type="entry name" value="Helicase_C"/>
    <property type="match status" value="1"/>
</dbReference>
<dbReference type="InterPro" id="IPR027417">
    <property type="entry name" value="P-loop_NTPase"/>
</dbReference>
<dbReference type="GO" id="GO:0004386">
    <property type="term" value="F:helicase activity"/>
    <property type="evidence" value="ECO:0007669"/>
    <property type="project" value="UniProtKB-KW"/>
</dbReference>
<evidence type="ECO:0000313" key="4">
    <source>
        <dbReference type="EMBL" id="MDO6360753.1"/>
    </source>
</evidence>
<dbReference type="InterPro" id="IPR001650">
    <property type="entry name" value="Helicase_C-like"/>
</dbReference>
<dbReference type="SMART" id="SM00487">
    <property type="entry name" value="DEXDc"/>
    <property type="match status" value="1"/>
</dbReference>
<dbReference type="EMBL" id="JAUONS010000001">
    <property type="protein sequence ID" value="MDO6360753.1"/>
    <property type="molecule type" value="Genomic_DNA"/>
</dbReference>
<dbReference type="InterPro" id="IPR050742">
    <property type="entry name" value="Helicase_Restrict-Modif_Enz"/>
</dbReference>
<evidence type="ECO:0000259" key="2">
    <source>
        <dbReference type="PROSITE" id="PS51192"/>
    </source>
</evidence>
<protein>
    <submittedName>
        <fullName evidence="4">DEAD/DEAH box helicase family protein</fullName>
    </submittedName>
</protein>
<organism evidence="4 5">
    <name type="scientific">Lactobacillus paragasseri</name>
    <dbReference type="NCBI Taxonomy" id="2107999"/>
    <lineage>
        <taxon>Bacteria</taxon>
        <taxon>Bacillati</taxon>
        <taxon>Bacillota</taxon>
        <taxon>Bacilli</taxon>
        <taxon>Lactobacillales</taxon>
        <taxon>Lactobacillaceae</taxon>
        <taxon>Lactobacillus</taxon>
    </lineage>
</organism>
<dbReference type="PROSITE" id="PS51194">
    <property type="entry name" value="HELICASE_CTER"/>
    <property type="match status" value="1"/>
</dbReference>
<comment type="caution">
    <text evidence="4">The sequence shown here is derived from an EMBL/GenBank/DDBJ whole genome shotgun (WGS) entry which is preliminary data.</text>
</comment>
<dbReference type="SUPFAM" id="SSF52540">
    <property type="entry name" value="P-loop containing nucleoside triphosphate hydrolases"/>
    <property type="match status" value="1"/>
</dbReference>
<dbReference type="InterPro" id="IPR006935">
    <property type="entry name" value="Helicase/UvrB_N"/>
</dbReference>
<evidence type="ECO:0000256" key="1">
    <source>
        <dbReference type="SAM" id="Coils"/>
    </source>
</evidence>
<dbReference type="PANTHER" id="PTHR47396:SF1">
    <property type="entry name" value="ATP-DEPENDENT HELICASE IRC3-RELATED"/>
    <property type="match status" value="1"/>
</dbReference>
<evidence type="ECO:0000259" key="3">
    <source>
        <dbReference type="PROSITE" id="PS51194"/>
    </source>
</evidence>
<dbReference type="PANTHER" id="PTHR47396">
    <property type="entry name" value="TYPE I RESTRICTION ENZYME ECOKI R PROTEIN"/>
    <property type="match status" value="1"/>
</dbReference>
<keyword evidence="4" id="KW-0067">ATP-binding</keyword>
<dbReference type="SMART" id="SM00490">
    <property type="entry name" value="HELICc"/>
    <property type="match status" value="1"/>
</dbReference>
<reference evidence="4" key="1">
    <citation type="submission" date="2023-07" db="EMBL/GenBank/DDBJ databases">
        <title>Whole Genome Sequencing of Colonoscopy isolates.</title>
        <authorList>
            <person name="Surve S.V."/>
            <person name="Valls R.A."/>
            <person name="Barrak K.E."/>
            <person name="Gardner T.B."/>
            <person name="O'Toole G.A."/>
        </authorList>
    </citation>
    <scope>NUCLEOTIDE SEQUENCE</scope>
    <source>
        <strain evidence="4">GP0003</strain>
    </source>
</reference>
<keyword evidence="4" id="KW-0347">Helicase</keyword>
<feature type="coiled-coil region" evidence="1">
    <location>
        <begin position="387"/>
        <end position="414"/>
    </location>
</feature>